<dbReference type="KEGG" id="thao:NI17_009550"/>
<gene>
    <name evidence="1" type="ORF">NI17_009550</name>
</gene>
<accession>A0A399FXP7</accession>
<dbReference type="EMBL" id="CP063196">
    <property type="protein sequence ID" value="UOE21957.1"/>
    <property type="molecule type" value="Genomic_DNA"/>
</dbReference>
<dbReference type="AlphaFoldDB" id="A0A399FXP7"/>
<keyword evidence="2" id="KW-1185">Reference proteome</keyword>
<proteinExistence type="predicted"/>
<name>A0A399FXP7_9ACTN</name>
<organism evidence="1 2">
    <name type="scientific">Thermobifida halotolerans</name>
    <dbReference type="NCBI Taxonomy" id="483545"/>
    <lineage>
        <taxon>Bacteria</taxon>
        <taxon>Bacillati</taxon>
        <taxon>Actinomycetota</taxon>
        <taxon>Actinomycetes</taxon>
        <taxon>Streptosporangiales</taxon>
        <taxon>Nocardiopsidaceae</taxon>
        <taxon>Thermobifida</taxon>
    </lineage>
</organism>
<reference evidence="1" key="1">
    <citation type="submission" date="2020-10" db="EMBL/GenBank/DDBJ databases">
        <title>De novo genome project of the cellulose decomposer Thermobifida halotolerans type strain.</title>
        <authorList>
            <person name="Nagy I."/>
            <person name="Horvath B."/>
            <person name="Kukolya J."/>
            <person name="Nagy I."/>
            <person name="Orsini M."/>
        </authorList>
    </citation>
    <scope>NUCLEOTIDE SEQUENCE</scope>
    <source>
        <strain evidence="1">DSM 44931</strain>
    </source>
</reference>
<protein>
    <submittedName>
        <fullName evidence="1">Uncharacterized protein</fullName>
    </submittedName>
</protein>
<dbReference type="Proteomes" id="UP000265719">
    <property type="component" value="Chromosome"/>
</dbReference>
<evidence type="ECO:0000313" key="1">
    <source>
        <dbReference type="EMBL" id="UOE21957.1"/>
    </source>
</evidence>
<evidence type="ECO:0000313" key="2">
    <source>
        <dbReference type="Proteomes" id="UP000265719"/>
    </source>
</evidence>
<sequence>MSLDEDILYDDQTPDDVIRSILDDTAAHVAGVLMRRARATQDTAAKQEVKDRMQEVWKLKSDLGLSRQQMVEHILRLRDELRA</sequence>